<dbReference type="RefSeq" id="WP_147130134.1">
    <property type="nucleotide sequence ID" value="NZ_BJXA01000013.1"/>
</dbReference>
<dbReference type="EMBL" id="BJXA01000013">
    <property type="protein sequence ID" value="GEM38083.1"/>
    <property type="molecule type" value="Genomic_DNA"/>
</dbReference>
<dbReference type="AlphaFoldDB" id="A0A511MBP9"/>
<reference evidence="1 2" key="1">
    <citation type="submission" date="2019-07" db="EMBL/GenBank/DDBJ databases">
        <title>Whole genome shotgun sequence of Nocardia ninae NBRC 108245.</title>
        <authorList>
            <person name="Hosoyama A."/>
            <person name="Uohara A."/>
            <person name="Ohji S."/>
            <person name="Ichikawa N."/>
        </authorList>
    </citation>
    <scope>NUCLEOTIDE SEQUENCE [LARGE SCALE GENOMIC DNA]</scope>
    <source>
        <strain evidence="1 2">NBRC 108245</strain>
    </source>
</reference>
<evidence type="ECO:0000313" key="1">
    <source>
        <dbReference type="EMBL" id="GEM38083.1"/>
    </source>
</evidence>
<proteinExistence type="predicted"/>
<organism evidence="1 2">
    <name type="scientific">Nocardia ninae NBRC 108245</name>
    <dbReference type="NCBI Taxonomy" id="1210091"/>
    <lineage>
        <taxon>Bacteria</taxon>
        <taxon>Bacillati</taxon>
        <taxon>Actinomycetota</taxon>
        <taxon>Actinomycetes</taxon>
        <taxon>Mycobacteriales</taxon>
        <taxon>Nocardiaceae</taxon>
        <taxon>Nocardia</taxon>
    </lineage>
</organism>
<dbReference type="OrthoDB" id="3210171at2"/>
<dbReference type="Proteomes" id="UP000321424">
    <property type="component" value="Unassembled WGS sequence"/>
</dbReference>
<name>A0A511MBP9_9NOCA</name>
<evidence type="ECO:0000313" key="2">
    <source>
        <dbReference type="Proteomes" id="UP000321424"/>
    </source>
</evidence>
<accession>A0A511MBP9</accession>
<sequence length="333" mass="36203">MDADVHEPSDPADHRVLVVLGETHTCLLPTAKPLRRSDSDQLLDLMPGHPVHWRERPMSRAVSPDIVTGVDCELAAPGHAAVRAIGTVANHAVVLGGRVLQSSTQAKVVAAEWPERRVWSHYLGRAGVLEVLTKVAAETSSRLTAGLLAGGPPTPDVLDLGSIAHRLLGRITMDPHLDQRVPLRASTTRLRWAARRGDVEQTRVAFRVLNDTDRTAEITVRDADELAAAQQFCEDLAAHDWLLTALRATLEKSDFFDPGTPESTALSAPALHHLAHLWAPGAHTPAPLRALWTPLEADPGFSVDRQILVDELRNRVLVGALDANRQTRIGTEP</sequence>
<protein>
    <submittedName>
        <fullName evidence="1">Uncharacterized protein</fullName>
    </submittedName>
</protein>
<gene>
    <name evidence="1" type="ORF">NN4_26020</name>
</gene>
<dbReference type="NCBIfam" id="NF040565">
    <property type="entry name" value="SCO2521_fam"/>
    <property type="match status" value="1"/>
</dbReference>
<comment type="caution">
    <text evidence="1">The sequence shown here is derived from an EMBL/GenBank/DDBJ whole genome shotgun (WGS) entry which is preliminary data.</text>
</comment>
<dbReference type="InterPro" id="IPR049749">
    <property type="entry name" value="SCO2521-like"/>
</dbReference>
<keyword evidence="2" id="KW-1185">Reference proteome</keyword>